<organism evidence="2 3">
    <name type="scientific">Methylovirgula ligni</name>
    <dbReference type="NCBI Taxonomy" id="569860"/>
    <lineage>
        <taxon>Bacteria</taxon>
        <taxon>Pseudomonadati</taxon>
        <taxon>Pseudomonadota</taxon>
        <taxon>Alphaproteobacteria</taxon>
        <taxon>Hyphomicrobiales</taxon>
        <taxon>Beijerinckiaceae</taxon>
        <taxon>Methylovirgula</taxon>
    </lineage>
</organism>
<evidence type="ECO:0000313" key="3">
    <source>
        <dbReference type="Proteomes" id="UP000256900"/>
    </source>
</evidence>
<feature type="region of interest" description="Disordered" evidence="1">
    <location>
        <begin position="21"/>
        <end position="49"/>
    </location>
</feature>
<protein>
    <submittedName>
        <fullName evidence="2">Uncharacterized protein</fullName>
    </submittedName>
</protein>
<name>A0A3D9Z3T9_9HYPH</name>
<dbReference type="EMBL" id="QUMO01000003">
    <property type="protein sequence ID" value="REF85829.1"/>
    <property type="molecule type" value="Genomic_DNA"/>
</dbReference>
<dbReference type="Proteomes" id="UP000256900">
    <property type="component" value="Unassembled WGS sequence"/>
</dbReference>
<evidence type="ECO:0000256" key="1">
    <source>
        <dbReference type="SAM" id="MobiDB-lite"/>
    </source>
</evidence>
<proteinExistence type="predicted"/>
<keyword evidence="3" id="KW-1185">Reference proteome</keyword>
<reference evidence="2 3" key="1">
    <citation type="submission" date="2018-08" db="EMBL/GenBank/DDBJ databases">
        <title>Genomic Encyclopedia of Type Strains, Phase IV (KMG-IV): sequencing the most valuable type-strain genomes for metagenomic binning, comparative biology and taxonomic classification.</title>
        <authorList>
            <person name="Goeker M."/>
        </authorList>
    </citation>
    <scope>NUCLEOTIDE SEQUENCE [LARGE SCALE GENOMIC DNA]</scope>
    <source>
        <strain evidence="2 3">BW863</strain>
    </source>
</reference>
<comment type="caution">
    <text evidence="2">The sequence shown here is derived from an EMBL/GenBank/DDBJ whole genome shotgun (WGS) entry which is preliminary data.</text>
</comment>
<sequence>MTTRSPTRPLTLGSEFLSISLANTPNPQLGRKKSSAADPREKSLDSPSASLVQSLRHSLALHNRMLSRVLIAAPRPSPLLVELLEDVGNRYLDLSELALQAFKPMPKRKRKALQM</sequence>
<evidence type="ECO:0000313" key="2">
    <source>
        <dbReference type="EMBL" id="REF85829.1"/>
    </source>
</evidence>
<accession>A0A3D9Z3T9</accession>
<gene>
    <name evidence="2" type="ORF">DES32_1865</name>
</gene>
<dbReference type="AlphaFoldDB" id="A0A3D9Z3T9"/>